<evidence type="ECO:0000256" key="3">
    <source>
        <dbReference type="ARBA" id="ARBA00022490"/>
    </source>
</evidence>
<gene>
    <name evidence="9" type="primary">murD</name>
    <name evidence="11" type="ORF">BN2458_PEG2010</name>
    <name evidence="12" type="ORF">LS75_003805</name>
</gene>
<evidence type="ECO:0000256" key="2">
    <source>
        <dbReference type="ARBA" id="ARBA00004752"/>
    </source>
</evidence>
<evidence type="ECO:0000256" key="4">
    <source>
        <dbReference type="ARBA" id="ARBA00022598"/>
    </source>
</evidence>
<dbReference type="RefSeq" id="WP_034343558.1">
    <property type="nucleotide sequence ID" value="NZ_CAOMJD010000012.1"/>
</dbReference>
<evidence type="ECO:0000313" key="14">
    <source>
        <dbReference type="Proteomes" id="UP000064525"/>
    </source>
</evidence>
<dbReference type="STRING" id="76936.BN2458_PEG2010"/>
<dbReference type="GO" id="GO:0005524">
    <property type="term" value="F:ATP binding"/>
    <property type="evidence" value="ECO:0007669"/>
    <property type="project" value="UniProtKB-UniRule"/>
</dbReference>
<evidence type="ECO:0000313" key="13">
    <source>
        <dbReference type="Proteomes" id="UP000029925"/>
    </source>
</evidence>
<dbReference type="GO" id="GO:0008764">
    <property type="term" value="F:UDP-N-acetylmuramoylalanine-D-glutamate ligase activity"/>
    <property type="evidence" value="ECO:0007669"/>
    <property type="project" value="UniProtKB-UniRule"/>
</dbReference>
<dbReference type="InterPro" id="IPR036565">
    <property type="entry name" value="Mur-like_cat_sf"/>
</dbReference>
<organism evidence="11 14">
    <name type="scientific">Helicobacter typhlonius</name>
    <dbReference type="NCBI Taxonomy" id="76936"/>
    <lineage>
        <taxon>Bacteria</taxon>
        <taxon>Pseudomonadati</taxon>
        <taxon>Campylobacterota</taxon>
        <taxon>Epsilonproteobacteria</taxon>
        <taxon>Campylobacterales</taxon>
        <taxon>Helicobacteraceae</taxon>
        <taxon>Helicobacter</taxon>
    </lineage>
</organism>
<reference evidence="11" key="2">
    <citation type="submission" date="2015-11" db="EMBL/GenBank/DDBJ databases">
        <authorList>
            <person name="Zhang Y."/>
            <person name="Guo Z."/>
        </authorList>
    </citation>
    <scope>NUCLEOTIDE SEQUENCE</scope>
    <source>
        <strain evidence="11">1</strain>
    </source>
</reference>
<comment type="subcellular location">
    <subcellularLocation>
        <location evidence="1 9">Cytoplasm</location>
    </subcellularLocation>
</comment>
<keyword evidence="13" id="KW-1185">Reference proteome</keyword>
<evidence type="ECO:0000256" key="7">
    <source>
        <dbReference type="ARBA" id="ARBA00022840"/>
    </source>
</evidence>
<keyword evidence="3 9" id="KW-0963">Cytoplasm</keyword>
<dbReference type="GO" id="GO:0004326">
    <property type="term" value="F:tetrahydrofolylpolyglutamate synthase activity"/>
    <property type="evidence" value="ECO:0007669"/>
    <property type="project" value="InterPro"/>
</dbReference>
<keyword evidence="9" id="KW-0573">Peptidoglycan synthesis</keyword>
<dbReference type="HAMAP" id="MF_00639">
    <property type="entry name" value="MurD"/>
    <property type="match status" value="1"/>
</dbReference>
<evidence type="ECO:0000259" key="10">
    <source>
        <dbReference type="Pfam" id="PF08245"/>
    </source>
</evidence>
<dbReference type="PATRIC" id="fig|76936.10.peg.1958"/>
<keyword evidence="6 9" id="KW-0547">Nucleotide-binding</keyword>
<keyword evidence="5 9" id="KW-0132">Cell division</keyword>
<dbReference type="EC" id="6.3.2.9" evidence="9"/>
<dbReference type="AlphaFoldDB" id="A0A099UBY9"/>
<dbReference type="GO" id="GO:0009252">
    <property type="term" value="P:peptidoglycan biosynthetic process"/>
    <property type="evidence" value="ECO:0007669"/>
    <property type="project" value="UniProtKB-UniRule"/>
</dbReference>
<dbReference type="GeneID" id="78152119"/>
<evidence type="ECO:0000313" key="12">
    <source>
        <dbReference type="EMBL" id="TLD78885.1"/>
    </source>
</evidence>
<dbReference type="Proteomes" id="UP000029925">
    <property type="component" value="Unassembled WGS sequence"/>
</dbReference>
<feature type="domain" description="Mur ligase central" evidence="10">
    <location>
        <begin position="109"/>
        <end position="215"/>
    </location>
</feature>
<protein>
    <recommendedName>
        <fullName evidence="9">UDP-N-acetylmuramoylalanine--D-glutamate ligase</fullName>
        <ecNumber evidence="9">6.3.2.9</ecNumber>
    </recommendedName>
    <alternativeName>
        <fullName evidence="9">D-glutamic acid-adding enzyme</fullName>
    </alternativeName>
    <alternativeName>
        <fullName evidence="9">UDP-N-acetylmuramoyl-L-alanyl-D-glutamate synthetase</fullName>
    </alternativeName>
</protein>
<dbReference type="SUPFAM" id="SSF53623">
    <property type="entry name" value="MurD-like peptide ligases, catalytic domain"/>
    <property type="match status" value="1"/>
</dbReference>
<evidence type="ECO:0000256" key="5">
    <source>
        <dbReference type="ARBA" id="ARBA00022618"/>
    </source>
</evidence>
<comment type="similarity">
    <text evidence="9">Belongs to the MurCDEF family.</text>
</comment>
<dbReference type="PROSITE" id="PS01011">
    <property type="entry name" value="FOLYLPOLYGLU_SYNT_1"/>
    <property type="match status" value="1"/>
</dbReference>
<dbReference type="Gene3D" id="3.40.50.720">
    <property type="entry name" value="NAD(P)-binding Rossmann-like Domain"/>
    <property type="match status" value="1"/>
</dbReference>
<keyword evidence="9" id="KW-0133">Cell shape</keyword>
<dbReference type="UniPathway" id="UPA00219"/>
<keyword evidence="9" id="KW-0961">Cell wall biogenesis/degradation</keyword>
<dbReference type="OrthoDB" id="9809796at2"/>
<evidence type="ECO:0000256" key="9">
    <source>
        <dbReference type="HAMAP-Rule" id="MF_00639"/>
    </source>
</evidence>
<reference evidence="12 13" key="1">
    <citation type="journal article" date="2014" name="Genome Announc.">
        <title>Draft genome sequences of eight enterohepatic helicobacter species isolated from both laboratory and wild rodents.</title>
        <authorList>
            <person name="Sheh A."/>
            <person name="Shen Z."/>
            <person name="Fox J.G."/>
        </authorList>
    </citation>
    <scope>NUCLEOTIDE SEQUENCE [LARGE SCALE GENOMIC DNA]</scope>
    <source>
        <strain evidence="12 13">MIT 98-6810</strain>
    </source>
</reference>
<dbReference type="KEGG" id="hty:BN2458_PEG2010"/>
<dbReference type="Gene3D" id="3.90.190.20">
    <property type="entry name" value="Mur ligase, C-terminal domain"/>
    <property type="match status" value="1"/>
</dbReference>
<dbReference type="NCBIfam" id="TIGR01087">
    <property type="entry name" value="murD"/>
    <property type="match status" value="1"/>
</dbReference>
<comment type="catalytic activity">
    <reaction evidence="9">
        <text>UDP-N-acetyl-alpha-D-muramoyl-L-alanine + D-glutamate + ATP = UDP-N-acetyl-alpha-D-muramoyl-L-alanyl-D-glutamate + ADP + phosphate + H(+)</text>
        <dbReference type="Rhea" id="RHEA:16429"/>
        <dbReference type="ChEBI" id="CHEBI:15378"/>
        <dbReference type="ChEBI" id="CHEBI:29986"/>
        <dbReference type="ChEBI" id="CHEBI:30616"/>
        <dbReference type="ChEBI" id="CHEBI:43474"/>
        <dbReference type="ChEBI" id="CHEBI:83898"/>
        <dbReference type="ChEBI" id="CHEBI:83900"/>
        <dbReference type="ChEBI" id="CHEBI:456216"/>
        <dbReference type="EC" id="6.3.2.9"/>
    </reaction>
</comment>
<evidence type="ECO:0000256" key="8">
    <source>
        <dbReference type="ARBA" id="ARBA00023306"/>
    </source>
</evidence>
<name>A0A099UBY9_9HELI</name>
<proteinExistence type="inferred from homology"/>
<dbReference type="InterPro" id="IPR036615">
    <property type="entry name" value="Mur_ligase_C_dom_sf"/>
</dbReference>
<reference evidence="14" key="3">
    <citation type="submission" date="2015-11" db="EMBL/GenBank/DDBJ databases">
        <authorList>
            <person name="Anvar S.Y."/>
        </authorList>
    </citation>
    <scope>NUCLEOTIDE SEQUENCE [LARGE SCALE GENOMIC DNA]</scope>
</reference>
<evidence type="ECO:0000256" key="1">
    <source>
        <dbReference type="ARBA" id="ARBA00004496"/>
    </source>
</evidence>
<dbReference type="InterPro" id="IPR013221">
    <property type="entry name" value="Mur_ligase_cen"/>
</dbReference>
<dbReference type="Proteomes" id="UP000064525">
    <property type="component" value="Chromosome I"/>
</dbReference>
<keyword evidence="7 9" id="KW-0067">ATP-binding</keyword>
<keyword evidence="4 9" id="KW-0436">Ligase</keyword>
<dbReference type="SUPFAM" id="SSF51984">
    <property type="entry name" value="MurCD N-terminal domain"/>
    <property type="match status" value="1"/>
</dbReference>
<evidence type="ECO:0000256" key="6">
    <source>
        <dbReference type="ARBA" id="ARBA00022741"/>
    </source>
</evidence>
<dbReference type="EMBL" id="JRPF02000003">
    <property type="protein sequence ID" value="TLD78885.1"/>
    <property type="molecule type" value="Genomic_DNA"/>
</dbReference>
<dbReference type="PANTHER" id="PTHR43692">
    <property type="entry name" value="UDP-N-ACETYLMURAMOYLALANINE--D-GLUTAMATE LIGASE"/>
    <property type="match status" value="1"/>
</dbReference>
<dbReference type="InterPro" id="IPR005762">
    <property type="entry name" value="MurD"/>
</dbReference>
<dbReference type="Pfam" id="PF08245">
    <property type="entry name" value="Mur_ligase_M"/>
    <property type="match status" value="1"/>
</dbReference>
<evidence type="ECO:0000313" key="11">
    <source>
        <dbReference type="EMBL" id="CUU40893.1"/>
    </source>
</evidence>
<dbReference type="EMBL" id="LN907858">
    <property type="protein sequence ID" value="CUU40893.1"/>
    <property type="molecule type" value="Genomic_DNA"/>
</dbReference>
<keyword evidence="8 9" id="KW-0131">Cell cycle</keyword>
<dbReference type="PANTHER" id="PTHR43692:SF1">
    <property type="entry name" value="UDP-N-ACETYLMURAMOYLALANINE--D-GLUTAMATE LIGASE"/>
    <property type="match status" value="1"/>
</dbReference>
<dbReference type="Gene3D" id="3.40.1190.10">
    <property type="entry name" value="Mur-like, catalytic domain"/>
    <property type="match status" value="1"/>
</dbReference>
<feature type="binding site" evidence="9">
    <location>
        <begin position="111"/>
        <end position="117"/>
    </location>
    <ligand>
        <name>ATP</name>
        <dbReference type="ChEBI" id="CHEBI:30616"/>
    </ligand>
</feature>
<dbReference type="GO" id="GO:0008360">
    <property type="term" value="P:regulation of cell shape"/>
    <property type="evidence" value="ECO:0007669"/>
    <property type="project" value="UniProtKB-KW"/>
</dbReference>
<dbReference type="InterPro" id="IPR018109">
    <property type="entry name" value="Folylpolyglutamate_synth_CS"/>
</dbReference>
<accession>A0A099UBY9</accession>
<comment type="pathway">
    <text evidence="2 9">Cell wall biogenesis; peptidoglycan biosynthesis.</text>
</comment>
<sequence>MRISIFGYGVTTTPLVAFLNAQGHKLSIYDDKFQTLHYDEYGNTLLPSSHFESSKSDMEILSPGIPPTHPLVLNAKNLISEYDYFTNLLLQDSQKNGANKAQAPFMIWISGTNGKTTTTEMTTLLLESFGAQSGGNIGTPLAELYTQKPKVWVLETSSFSLHYTHKAYPRIYALLPVKEDHISWHGSFEAYIEDKLSPLARMDSHSVAFIPAQFKDHRLVKTFQGKMIYYEDSADLSQKCSIAMEKIRFKEPFLLDAILALSIAKYAFGADNIDLINRFCIGAHRIAEFYDKHHRLWVDDSKGTNVDATIQAIARYEGIHIMIILGGDDKGANLTPLFESMRGKDIEIFSIGANEKRLIEYAKNYGIPITSCENLQNAMQKIHAKRTLDSKDVVLLSPAAASLDQFKSYKERGEIFTHLALGES</sequence>
<dbReference type="GO" id="GO:0051301">
    <property type="term" value="P:cell division"/>
    <property type="evidence" value="ECO:0007669"/>
    <property type="project" value="UniProtKB-KW"/>
</dbReference>
<dbReference type="GO" id="GO:0005737">
    <property type="term" value="C:cytoplasm"/>
    <property type="evidence" value="ECO:0007669"/>
    <property type="project" value="UniProtKB-SubCell"/>
</dbReference>
<dbReference type="GO" id="GO:0071555">
    <property type="term" value="P:cell wall organization"/>
    <property type="evidence" value="ECO:0007669"/>
    <property type="project" value="UniProtKB-KW"/>
</dbReference>
<comment type="function">
    <text evidence="9">Cell wall formation. Catalyzes the addition of glutamate to the nucleotide precursor UDP-N-acetylmuramoyl-L-alanine (UMA).</text>
</comment>
<dbReference type="SUPFAM" id="SSF53244">
    <property type="entry name" value="MurD-like peptide ligases, peptide-binding domain"/>
    <property type="match status" value="1"/>
</dbReference>